<proteinExistence type="inferred from homology"/>
<keyword evidence="4 7" id="KW-0406">Ion transport</keyword>
<comment type="subcellular location">
    <subcellularLocation>
        <location evidence="7">Cell membrane</location>
        <topology evidence="7">Peripheral membrane protein</topology>
    </subcellularLocation>
    <subcellularLocation>
        <location evidence="1">Membrane</location>
    </subcellularLocation>
</comment>
<keyword evidence="2 7" id="KW-0813">Transport</keyword>
<organism evidence="8 9">
    <name type="scientific">Lapidilactobacillus mulanensis</name>
    <dbReference type="NCBI Taxonomy" id="2485999"/>
    <lineage>
        <taxon>Bacteria</taxon>
        <taxon>Bacillati</taxon>
        <taxon>Bacillota</taxon>
        <taxon>Bacilli</taxon>
        <taxon>Lactobacillales</taxon>
        <taxon>Lactobacillaceae</taxon>
        <taxon>Lapidilactobacillus</taxon>
    </lineage>
</organism>
<evidence type="ECO:0000256" key="7">
    <source>
        <dbReference type="HAMAP-Rule" id="MF_01416"/>
    </source>
</evidence>
<keyword evidence="6 7" id="KW-0066">ATP synthesis</keyword>
<keyword evidence="7" id="KW-0139">CF(1)</keyword>
<dbReference type="Gene3D" id="1.10.520.20">
    <property type="entry name" value="N-terminal domain of the delta subunit of the F1F0-ATP synthase"/>
    <property type="match status" value="1"/>
</dbReference>
<evidence type="ECO:0000313" key="8">
    <source>
        <dbReference type="EMBL" id="MFD1464665.1"/>
    </source>
</evidence>
<evidence type="ECO:0000256" key="2">
    <source>
        <dbReference type="ARBA" id="ARBA00022448"/>
    </source>
</evidence>
<comment type="caution">
    <text evidence="8">The sequence shown here is derived from an EMBL/GenBank/DDBJ whole genome shotgun (WGS) entry which is preliminary data.</text>
</comment>
<evidence type="ECO:0000313" key="9">
    <source>
        <dbReference type="Proteomes" id="UP001597244"/>
    </source>
</evidence>
<accession>A0ABW4DP21</accession>
<dbReference type="InterPro" id="IPR000711">
    <property type="entry name" value="ATPase_OSCP/dsu"/>
</dbReference>
<dbReference type="EMBL" id="JBHTOF010000014">
    <property type="protein sequence ID" value="MFD1464665.1"/>
    <property type="molecule type" value="Genomic_DNA"/>
</dbReference>
<dbReference type="Proteomes" id="UP001597244">
    <property type="component" value="Unassembled WGS sequence"/>
</dbReference>
<dbReference type="Pfam" id="PF00213">
    <property type="entry name" value="OSCP"/>
    <property type="match status" value="1"/>
</dbReference>
<keyword evidence="5 7" id="KW-0472">Membrane</keyword>
<comment type="function">
    <text evidence="7">This protein is part of the stalk that links CF(0) to CF(1). It either transmits conformational changes from CF(0) to CF(1) or is implicated in proton conduction.</text>
</comment>
<evidence type="ECO:0000256" key="6">
    <source>
        <dbReference type="ARBA" id="ARBA00023310"/>
    </source>
</evidence>
<dbReference type="PANTHER" id="PTHR11910">
    <property type="entry name" value="ATP SYNTHASE DELTA CHAIN"/>
    <property type="match status" value="1"/>
</dbReference>
<evidence type="ECO:0000256" key="3">
    <source>
        <dbReference type="ARBA" id="ARBA00022781"/>
    </source>
</evidence>
<dbReference type="RefSeq" id="WP_125576848.1">
    <property type="nucleotide sequence ID" value="NZ_JBHTOF010000014.1"/>
</dbReference>
<keyword evidence="7" id="KW-1003">Cell membrane</keyword>
<dbReference type="NCBIfam" id="TIGR01145">
    <property type="entry name" value="ATP_synt_delta"/>
    <property type="match status" value="1"/>
</dbReference>
<evidence type="ECO:0000256" key="1">
    <source>
        <dbReference type="ARBA" id="ARBA00004370"/>
    </source>
</evidence>
<keyword evidence="9" id="KW-1185">Reference proteome</keyword>
<dbReference type="InterPro" id="IPR026015">
    <property type="entry name" value="ATP_synth_OSCP/delta_N_sf"/>
</dbReference>
<protein>
    <recommendedName>
        <fullName evidence="7">ATP synthase subunit delta</fullName>
    </recommendedName>
    <alternativeName>
        <fullName evidence="7">ATP synthase F(1) sector subunit delta</fullName>
    </alternativeName>
    <alternativeName>
        <fullName evidence="7">F-type ATPase subunit delta</fullName>
        <shortName evidence="7">F-ATPase subunit delta</shortName>
    </alternativeName>
</protein>
<comment type="function">
    <text evidence="7">F(1)F(0) ATP synthase produces ATP from ADP in the presence of a proton or sodium gradient. F-type ATPases consist of two structural domains, F(1) containing the extramembraneous catalytic core and F(0) containing the membrane proton channel, linked together by a central stalk and a peripheral stalk. During catalysis, ATP synthesis in the catalytic domain of F(1) is coupled via a rotary mechanism of the central stalk subunits to proton translocation.</text>
</comment>
<keyword evidence="3 7" id="KW-0375">Hydrogen ion transport</keyword>
<sequence>MKLDKFTIGKRYAKALFEYATEQQSADSIYSELLTLRKVFVNCPDLGNILSDSRLALPDKRKLLVVIKPNFSQTLQDFLQIVFDYHRMNDIEFIIDEFERLYDQANGRVLISVTTAVPMSDEQLKQVSAAYLVRFSGQSASVTNVVDESIKGGVILQAQDRRIDGSVRTKLNRIRELLAQPVK</sequence>
<dbReference type="HAMAP" id="MF_01416">
    <property type="entry name" value="ATP_synth_delta_bact"/>
    <property type="match status" value="1"/>
</dbReference>
<dbReference type="SUPFAM" id="SSF47928">
    <property type="entry name" value="N-terminal domain of the delta subunit of the F1F0-ATP synthase"/>
    <property type="match status" value="1"/>
</dbReference>
<evidence type="ECO:0000256" key="4">
    <source>
        <dbReference type="ARBA" id="ARBA00023065"/>
    </source>
</evidence>
<evidence type="ECO:0000256" key="5">
    <source>
        <dbReference type="ARBA" id="ARBA00023136"/>
    </source>
</evidence>
<reference evidence="9" key="1">
    <citation type="journal article" date="2019" name="Int. J. Syst. Evol. Microbiol.">
        <title>The Global Catalogue of Microorganisms (GCM) 10K type strain sequencing project: providing services to taxonomists for standard genome sequencing and annotation.</title>
        <authorList>
            <consortium name="The Broad Institute Genomics Platform"/>
            <consortium name="The Broad Institute Genome Sequencing Center for Infectious Disease"/>
            <person name="Wu L."/>
            <person name="Ma J."/>
        </authorList>
    </citation>
    <scope>NUCLEOTIDE SEQUENCE [LARGE SCALE GENOMIC DNA]</scope>
    <source>
        <strain evidence="9">CCM 8951</strain>
    </source>
</reference>
<comment type="similarity">
    <text evidence="7">Belongs to the ATPase delta chain family.</text>
</comment>
<name>A0ABW4DP21_9LACO</name>
<dbReference type="PRINTS" id="PR00125">
    <property type="entry name" value="ATPASEDELTA"/>
</dbReference>
<gene>
    <name evidence="7 8" type="primary">atpH</name>
    <name evidence="8" type="ORF">ACFQ4L_00980</name>
</gene>